<dbReference type="OrthoDB" id="10403214at2759"/>
<proteinExistence type="predicted"/>
<evidence type="ECO:0000313" key="2">
    <source>
        <dbReference type="Proteomes" id="UP000183567"/>
    </source>
</evidence>
<evidence type="ECO:0000313" key="1">
    <source>
        <dbReference type="EMBL" id="OJA12313.1"/>
    </source>
</evidence>
<gene>
    <name evidence="1" type="ORF">AZE42_12292</name>
</gene>
<reference evidence="1 2" key="1">
    <citation type="submission" date="2016-03" db="EMBL/GenBank/DDBJ databases">
        <title>Comparative genomics of the ectomycorrhizal sister species Rhizopogon vinicolor and Rhizopogon vesiculosus (Basidiomycota: Boletales) reveals a divergence of the mating type B locus.</title>
        <authorList>
            <person name="Mujic A.B."/>
            <person name="Kuo A."/>
            <person name="Tritt A."/>
            <person name="Lipzen A."/>
            <person name="Chen C."/>
            <person name="Johnson J."/>
            <person name="Sharma A."/>
            <person name="Barry K."/>
            <person name="Grigoriev I.V."/>
            <person name="Spatafora J.W."/>
        </authorList>
    </citation>
    <scope>NUCLEOTIDE SEQUENCE [LARGE SCALE GENOMIC DNA]</scope>
    <source>
        <strain evidence="1 2">AM-OR11-056</strain>
    </source>
</reference>
<sequence>ISFHRALLSSVAGSPFKKPITITEQEGGSIAGEDEPRLPCLLTKPDPKRLIVSGAEPPRLSMGYDFVGFKTGEDVKKGIKGMQGFVLDGYALHFKFAGRGTGDEPKDKVDANLKSTSTKECTVRSCEEGYQSESCLAPTVISSPSSLVTHEAENAYAALRHKHLLGRYLVPEWAEEVEQDIEVLWKKAGVEYGDAHPSQWCLFSNTQSGLSISPLPTRRAPGAFYPCSQGRGSGNRKFVVIQWTLDAIMYVYRWMRCPKAAKAHTQATVEIMEK</sequence>
<keyword evidence="2" id="KW-1185">Reference proteome</keyword>
<dbReference type="AlphaFoldDB" id="A0A1J8QFD7"/>
<feature type="non-terminal residue" evidence="1">
    <location>
        <position position="1"/>
    </location>
</feature>
<dbReference type="Proteomes" id="UP000183567">
    <property type="component" value="Unassembled WGS sequence"/>
</dbReference>
<organism evidence="1 2">
    <name type="scientific">Rhizopogon vesiculosus</name>
    <dbReference type="NCBI Taxonomy" id="180088"/>
    <lineage>
        <taxon>Eukaryota</taxon>
        <taxon>Fungi</taxon>
        <taxon>Dikarya</taxon>
        <taxon>Basidiomycota</taxon>
        <taxon>Agaricomycotina</taxon>
        <taxon>Agaricomycetes</taxon>
        <taxon>Agaricomycetidae</taxon>
        <taxon>Boletales</taxon>
        <taxon>Suillineae</taxon>
        <taxon>Rhizopogonaceae</taxon>
        <taxon>Rhizopogon</taxon>
    </lineage>
</organism>
<accession>A0A1J8QFD7</accession>
<protein>
    <submittedName>
        <fullName evidence="1">Uncharacterized protein</fullName>
    </submittedName>
</protein>
<dbReference type="STRING" id="180088.A0A1J8QFD7"/>
<comment type="caution">
    <text evidence="1">The sequence shown here is derived from an EMBL/GenBank/DDBJ whole genome shotgun (WGS) entry which is preliminary data.</text>
</comment>
<dbReference type="EMBL" id="LVVM01004707">
    <property type="protein sequence ID" value="OJA12313.1"/>
    <property type="molecule type" value="Genomic_DNA"/>
</dbReference>
<name>A0A1J8QFD7_9AGAM</name>